<dbReference type="AlphaFoldDB" id="A0A2J6WY83"/>
<evidence type="ECO:0000259" key="3">
    <source>
        <dbReference type="Pfam" id="PF17967"/>
    </source>
</evidence>
<evidence type="ECO:0000259" key="2">
    <source>
        <dbReference type="Pfam" id="PF02922"/>
    </source>
</evidence>
<dbReference type="Proteomes" id="UP000243376">
    <property type="component" value="Unassembled WGS sequence"/>
</dbReference>
<protein>
    <submittedName>
        <fullName evidence="4">DUF3372 domain-containing protein</fullName>
    </submittedName>
</protein>
<dbReference type="GO" id="GO:0005975">
    <property type="term" value="P:carbohydrate metabolic process"/>
    <property type="evidence" value="ECO:0007669"/>
    <property type="project" value="InterPro"/>
</dbReference>
<dbReference type="InterPro" id="IPR004193">
    <property type="entry name" value="Glyco_hydro_13_N"/>
</dbReference>
<reference evidence="4 5" key="1">
    <citation type="submission" date="2018-01" db="EMBL/GenBank/DDBJ databases">
        <title>Metagenomic assembled genomes from two thermal pools in the Uzon Caldera, Kamchatka, Russia.</title>
        <authorList>
            <person name="Wilkins L."/>
            <person name="Ettinger C."/>
        </authorList>
    </citation>
    <scope>NUCLEOTIDE SEQUENCE [LARGE SCALE GENOMIC DNA]</scope>
    <source>
        <strain evidence="4">ZAV-02</strain>
    </source>
</reference>
<comment type="caution">
    <text evidence="4">The sequence shown here is derived from an EMBL/GenBank/DDBJ whole genome shotgun (WGS) entry which is preliminary data.</text>
</comment>
<proteinExistence type="inferred from homology"/>
<dbReference type="InterPro" id="IPR013783">
    <property type="entry name" value="Ig-like_fold"/>
</dbReference>
<dbReference type="Gene3D" id="3.20.20.80">
    <property type="entry name" value="Glycosidases"/>
    <property type="match status" value="1"/>
</dbReference>
<dbReference type="SUPFAM" id="SSF81296">
    <property type="entry name" value="E set domains"/>
    <property type="match status" value="2"/>
</dbReference>
<feature type="non-terminal residue" evidence="4">
    <location>
        <position position="583"/>
    </location>
</feature>
<evidence type="ECO:0000256" key="1">
    <source>
        <dbReference type="ARBA" id="ARBA00008061"/>
    </source>
</evidence>
<dbReference type="InterPro" id="IPR011839">
    <property type="entry name" value="Pullul_strch"/>
</dbReference>
<dbReference type="CDD" id="cd11341">
    <property type="entry name" value="AmyAc_Pullulanase_LD-like"/>
    <property type="match status" value="1"/>
</dbReference>
<dbReference type="Pfam" id="PF02922">
    <property type="entry name" value="CBM_48"/>
    <property type="match status" value="1"/>
</dbReference>
<evidence type="ECO:0000313" key="4">
    <source>
        <dbReference type="EMBL" id="PMP76252.1"/>
    </source>
</evidence>
<dbReference type="NCBIfam" id="TIGR02103">
    <property type="entry name" value="pullul_strch"/>
    <property type="match status" value="1"/>
</dbReference>
<dbReference type="EMBL" id="PNIQ01000875">
    <property type="protein sequence ID" value="PMP76252.1"/>
    <property type="molecule type" value="Genomic_DNA"/>
</dbReference>
<dbReference type="SUPFAM" id="SSF51445">
    <property type="entry name" value="(Trans)glycosidases"/>
    <property type="match status" value="1"/>
</dbReference>
<dbReference type="InterPro" id="IPR017853">
    <property type="entry name" value="GH"/>
</dbReference>
<comment type="similarity">
    <text evidence="1">Belongs to the glycosyl hydrolase 13 family.</text>
</comment>
<dbReference type="Gene3D" id="2.60.40.1130">
    <property type="entry name" value="Rab geranylgeranyltransferase alpha-subunit, insert domain"/>
    <property type="match status" value="1"/>
</dbReference>
<feature type="non-terminal residue" evidence="4">
    <location>
        <position position="1"/>
    </location>
</feature>
<gene>
    <name evidence="4" type="ORF">C0184_13065</name>
</gene>
<name>A0A2J6WY83_9CHLR</name>
<dbReference type="CDD" id="cd02860">
    <property type="entry name" value="E_set_Pullulanase"/>
    <property type="match status" value="1"/>
</dbReference>
<dbReference type="PANTHER" id="PTHR43002">
    <property type="entry name" value="GLYCOGEN DEBRANCHING ENZYME"/>
    <property type="match status" value="1"/>
</dbReference>
<sequence>GGPNGPPFVIKVDEGGEVYIGYNVGSGEVTISTAGAPKGDISRARAYWVDAETIVWNVIGTPRYRYALFSDPNGTIKLTPQGVSGGQRIDLTFTPAGPGAALAKFPHLAGFSAFKLPPLDRARLIGLTRGQLVVAMYDENGQPLDATRVQIPGALDALFPYDGPLGVAIENGVPMIRVWAPTARQVRLHRFADANPDTRAVVLPMTLDAATGVWSIRGEASWIGQYYLFEVDVYVPSEGRVVTNLVTDPYSVALSANSTRSQIIDLNDPALQPPGWAMLQKPPLAAPEDVVLYELHVRDFSILDETVPADLRGTFRAFTVRESVGMRHLAELAKAGVTHVHLLPVFDIATIEEIRERQVPLPYEQLRALPPDSPEQQALIEPIRDLDGFNWGYDPYHYSVPEGSYSTNPDGPQRILEFREMVQSLNQIGLRVVMDVVYNHTNASGQNPRSVLDRIVPGYYHRLDGDGNVTTSTCCANTATEHRMMEKLMIDSVVLWAKYYKVDGFRFDLMGHHMKDNMLAVRAALDALTLEHDGVDGKSIIIYGEGWNFGEVANNARGINATQFNMAGTGIGTFSDRLRDAAR</sequence>
<dbReference type="InterPro" id="IPR014756">
    <property type="entry name" value="Ig_E-set"/>
</dbReference>
<dbReference type="InterPro" id="IPR040671">
    <property type="entry name" value="Pullulanase_N2"/>
</dbReference>
<dbReference type="GO" id="GO:0051060">
    <property type="term" value="F:pullulanase activity"/>
    <property type="evidence" value="ECO:0007669"/>
    <property type="project" value="InterPro"/>
</dbReference>
<feature type="domain" description="Pullulanase N2" evidence="3">
    <location>
        <begin position="43"/>
        <end position="156"/>
    </location>
</feature>
<evidence type="ECO:0000313" key="5">
    <source>
        <dbReference type="Proteomes" id="UP000243376"/>
    </source>
</evidence>
<accession>A0A2J6WY83</accession>
<feature type="domain" description="Glycoside hydrolase family 13 N-terminal" evidence="2">
    <location>
        <begin position="164"/>
        <end position="251"/>
    </location>
</feature>
<organism evidence="4 5">
    <name type="scientific">Chloroflexus aggregans</name>
    <dbReference type="NCBI Taxonomy" id="152260"/>
    <lineage>
        <taxon>Bacteria</taxon>
        <taxon>Bacillati</taxon>
        <taxon>Chloroflexota</taxon>
        <taxon>Chloroflexia</taxon>
        <taxon>Chloroflexales</taxon>
        <taxon>Chloroflexineae</taxon>
        <taxon>Chloroflexaceae</taxon>
        <taxon>Chloroflexus</taxon>
    </lineage>
</organism>
<dbReference type="Pfam" id="PF17967">
    <property type="entry name" value="Pullulanase_N2"/>
    <property type="match status" value="1"/>
</dbReference>
<dbReference type="Gene3D" id="2.60.40.10">
    <property type="entry name" value="Immunoglobulins"/>
    <property type="match status" value="1"/>
</dbReference>